<keyword evidence="2" id="KW-1185">Reference proteome</keyword>
<evidence type="ECO:0000313" key="2">
    <source>
        <dbReference type="Proteomes" id="UP000836404"/>
    </source>
</evidence>
<sequence>MDALYDCLFHGVLQVNTITKESNNKFNTLTVSLPVGMNPDADHDIEAIATAFGAQTLEAPLLINVTAAWHGYANPRLTVQNMTKFLNEAEIPENFPIPVGRICGVGKVLETNSTEGWLRIYTVSFDRVVSTSPQSTRAHLSRSLTSRMVVSLSQHTRRVPGAPSS</sequence>
<dbReference type="Proteomes" id="UP000836404">
    <property type="component" value="Unassembled WGS sequence"/>
</dbReference>
<dbReference type="AlphaFoldDB" id="A0A9N8LXT4"/>
<organism evidence="1 2">
    <name type="scientific">Tilletia laevis</name>
    <dbReference type="NCBI Taxonomy" id="157183"/>
    <lineage>
        <taxon>Eukaryota</taxon>
        <taxon>Fungi</taxon>
        <taxon>Dikarya</taxon>
        <taxon>Basidiomycota</taxon>
        <taxon>Ustilaginomycotina</taxon>
        <taxon>Exobasidiomycetes</taxon>
        <taxon>Tilletiales</taxon>
        <taxon>Tilletiaceae</taxon>
        <taxon>Tilletia</taxon>
    </lineage>
</organism>
<proteinExistence type="predicted"/>
<comment type="caution">
    <text evidence="1">The sequence shown here is derived from an EMBL/GenBank/DDBJ whole genome shotgun (WGS) entry which is preliminary data.</text>
</comment>
<protein>
    <submittedName>
        <fullName evidence="1">Uncharacterized protein</fullName>
    </submittedName>
</protein>
<gene>
    <name evidence="1" type="ORF">JKILLFL_G4718</name>
</gene>
<name>A0A9N8LXT4_9BASI</name>
<dbReference type="EMBL" id="CAJHJF010004893">
    <property type="protein sequence ID" value="CAD6946212.1"/>
    <property type="molecule type" value="Genomic_DNA"/>
</dbReference>
<evidence type="ECO:0000313" key="1">
    <source>
        <dbReference type="EMBL" id="CAD6946212.1"/>
    </source>
</evidence>
<reference evidence="1 2" key="1">
    <citation type="submission" date="2020-10" db="EMBL/GenBank/DDBJ databases">
        <authorList>
            <person name="Sedaghatjoo S."/>
        </authorList>
    </citation>
    <scope>NUCLEOTIDE SEQUENCE [LARGE SCALE GENOMIC DNA]</scope>
    <source>
        <strain evidence="1 2">LLFL</strain>
    </source>
</reference>
<accession>A0A9N8LXT4</accession>